<evidence type="ECO:0000256" key="5">
    <source>
        <dbReference type="ARBA" id="ARBA00017594"/>
    </source>
</evidence>
<accession>A0A9W9GIH6</accession>
<keyword evidence="12" id="KW-0131">Cell cycle</keyword>
<feature type="coiled-coil region" evidence="15">
    <location>
        <begin position="258"/>
        <end position="324"/>
    </location>
</feature>
<dbReference type="OrthoDB" id="8194677at2759"/>
<keyword evidence="7" id="KW-0132">Cell division</keyword>
<evidence type="ECO:0000256" key="11">
    <source>
        <dbReference type="ARBA" id="ARBA00023242"/>
    </source>
</evidence>
<dbReference type="Pfam" id="PF18595">
    <property type="entry name" value="Nuf2_DHR10-like"/>
    <property type="match status" value="1"/>
</dbReference>
<feature type="region of interest" description="Disordered" evidence="16">
    <location>
        <begin position="1"/>
        <end position="32"/>
    </location>
</feature>
<gene>
    <name evidence="19" type="ORF">N7515_009867</name>
</gene>
<comment type="caution">
    <text evidence="19">The sequence shown here is derived from an EMBL/GenBank/DDBJ whole genome shotgun (WGS) entry which is preliminary data.</text>
</comment>
<evidence type="ECO:0000259" key="18">
    <source>
        <dbReference type="Pfam" id="PF18595"/>
    </source>
</evidence>
<dbReference type="EMBL" id="JAPQKL010000008">
    <property type="protein sequence ID" value="KAJ5120479.1"/>
    <property type="molecule type" value="Genomic_DNA"/>
</dbReference>
<comment type="similarity">
    <text evidence="4">Belongs to the NUF2 family.</text>
</comment>
<evidence type="ECO:0000256" key="8">
    <source>
        <dbReference type="ARBA" id="ARBA00022776"/>
    </source>
</evidence>
<dbReference type="GO" id="GO:0051383">
    <property type="term" value="P:kinetochore organization"/>
    <property type="evidence" value="ECO:0007669"/>
    <property type="project" value="TreeGrafter"/>
</dbReference>
<keyword evidence="11" id="KW-0539">Nucleus</keyword>
<evidence type="ECO:0000256" key="7">
    <source>
        <dbReference type="ARBA" id="ARBA00022618"/>
    </source>
</evidence>
<dbReference type="InterPro" id="IPR005549">
    <property type="entry name" value="Kinetochore_Nuf2_N"/>
</dbReference>
<feature type="region of interest" description="Disordered" evidence="16">
    <location>
        <begin position="359"/>
        <end position="381"/>
    </location>
</feature>
<evidence type="ECO:0000313" key="19">
    <source>
        <dbReference type="EMBL" id="KAJ5120479.1"/>
    </source>
</evidence>
<keyword evidence="9" id="KW-0995">Kinetochore</keyword>
<dbReference type="AlphaFoldDB" id="A0A9W9GIH6"/>
<evidence type="ECO:0000313" key="20">
    <source>
        <dbReference type="Proteomes" id="UP001149079"/>
    </source>
</evidence>
<dbReference type="GO" id="GO:0051315">
    <property type="term" value="P:attachment of mitotic spindle microtubules to kinetochore"/>
    <property type="evidence" value="ECO:0007669"/>
    <property type="project" value="TreeGrafter"/>
</dbReference>
<feature type="coiled-coil region" evidence="15">
    <location>
        <begin position="188"/>
        <end position="229"/>
    </location>
</feature>
<evidence type="ECO:0000256" key="13">
    <source>
        <dbReference type="ARBA" id="ARBA00023328"/>
    </source>
</evidence>
<feature type="domain" description="Nuf2 DHR10-like" evidence="18">
    <location>
        <begin position="308"/>
        <end position="424"/>
    </location>
</feature>
<keyword evidence="8" id="KW-0498">Mitosis</keyword>
<evidence type="ECO:0000256" key="2">
    <source>
        <dbReference type="ARBA" id="ARBA00004123"/>
    </source>
</evidence>
<reference evidence="19" key="2">
    <citation type="journal article" date="2023" name="IMA Fungus">
        <title>Comparative genomic study of the Penicillium genus elucidates a diverse pangenome and 15 lateral gene transfer events.</title>
        <authorList>
            <person name="Petersen C."/>
            <person name="Sorensen T."/>
            <person name="Nielsen M.R."/>
            <person name="Sondergaard T.E."/>
            <person name="Sorensen J.L."/>
            <person name="Fitzpatrick D.A."/>
            <person name="Frisvad J.C."/>
            <person name="Nielsen K.L."/>
        </authorList>
    </citation>
    <scope>NUCLEOTIDE SEQUENCE</scope>
    <source>
        <strain evidence="19">IBT 22155</strain>
    </source>
</reference>
<keyword evidence="10 15" id="KW-0175">Coiled coil</keyword>
<evidence type="ECO:0000256" key="10">
    <source>
        <dbReference type="ARBA" id="ARBA00023054"/>
    </source>
</evidence>
<feature type="domain" description="Kinetochore protein Nuf2 N-terminal" evidence="17">
    <location>
        <begin position="34"/>
        <end position="129"/>
    </location>
</feature>
<dbReference type="Gene3D" id="1.10.418.60">
    <property type="entry name" value="Ncd80 complex, Nuf2 subunit"/>
    <property type="match status" value="2"/>
</dbReference>
<dbReference type="RefSeq" id="XP_056516983.1">
    <property type="nucleotide sequence ID" value="XM_056670610.1"/>
</dbReference>
<dbReference type="GO" id="GO:0044877">
    <property type="term" value="F:protein-containing complex binding"/>
    <property type="evidence" value="ECO:0007669"/>
    <property type="project" value="TreeGrafter"/>
</dbReference>
<dbReference type="InterPro" id="IPR041112">
    <property type="entry name" value="Nuf2_DHR10-like"/>
</dbReference>
<sequence length="490" mass="57278">MSRNSVAMGYNNRMSQQFQGNQHHGRGRKKEDENDALMRLPDKEIAGCINDIGIPFTLADLAKPNPQQIQMVFEWFAELLMNTTRETVEPAMHAAAEDLCGDYPDIVPNDTRNLMGFFVMLRKLLAEVFARDRLRNYEKYANSSGPKQCGVNDFTFTDLTKPTHERLVKIFSYLINFVRFRESQTPVIDEHFNKTEKTKSRIDELLAENQEMELRLREMRQDLQANEAHVREKVARNDALKARLLELGREQSRVAETLDRVKTERARRQQQLEEKTERTVRSRQEAEKLRPYVLESPATLQTSLAELSEHLMREKASIDVMERRARALQTSSDTFTVVSNDVQGCVKLLDDIAAELQKEEEEESRAARTTEAISERGNSVREVEQTEKLLQRQLARWVERIQTLQKNAQEKAELAQARMEELRNVQKQLREERAEKQRDMERRRIRIEQTEKKMADLKENIESEIQAAHDQYLKLESHIKLYISEMEKSL</sequence>
<comment type="subcellular location">
    <subcellularLocation>
        <location evidence="3">Chromosome</location>
        <location evidence="3">Centromere</location>
        <location evidence="3">Kinetochore</location>
    </subcellularLocation>
    <subcellularLocation>
        <location evidence="2">Nucleus</location>
    </subcellularLocation>
</comment>
<dbReference type="PANTHER" id="PTHR21650:SF2">
    <property type="entry name" value="KINETOCHORE PROTEIN NUF2"/>
    <property type="match status" value="1"/>
</dbReference>
<evidence type="ECO:0000256" key="14">
    <source>
        <dbReference type="ARBA" id="ARBA00072418"/>
    </source>
</evidence>
<dbReference type="PANTHER" id="PTHR21650">
    <property type="entry name" value="MEMBRALIN/KINETOCHORE PROTEIN NUF2"/>
    <property type="match status" value="1"/>
</dbReference>
<proteinExistence type="inferred from homology"/>
<dbReference type="GO" id="GO:0007052">
    <property type="term" value="P:mitotic spindle organization"/>
    <property type="evidence" value="ECO:0007669"/>
    <property type="project" value="TreeGrafter"/>
</dbReference>
<keyword evidence="20" id="KW-1185">Reference proteome</keyword>
<evidence type="ECO:0000256" key="15">
    <source>
        <dbReference type="SAM" id="Coils"/>
    </source>
</evidence>
<evidence type="ECO:0000256" key="9">
    <source>
        <dbReference type="ARBA" id="ARBA00022838"/>
    </source>
</evidence>
<dbReference type="Pfam" id="PF03800">
    <property type="entry name" value="Nuf2"/>
    <property type="match status" value="2"/>
</dbReference>
<evidence type="ECO:0000256" key="3">
    <source>
        <dbReference type="ARBA" id="ARBA00004629"/>
    </source>
</evidence>
<dbReference type="GO" id="GO:0031262">
    <property type="term" value="C:Ndc80 complex"/>
    <property type="evidence" value="ECO:0007669"/>
    <property type="project" value="InterPro"/>
</dbReference>
<dbReference type="GO" id="GO:0045132">
    <property type="term" value="P:meiotic chromosome segregation"/>
    <property type="evidence" value="ECO:0007669"/>
    <property type="project" value="TreeGrafter"/>
</dbReference>
<evidence type="ECO:0000256" key="4">
    <source>
        <dbReference type="ARBA" id="ARBA00005498"/>
    </source>
</evidence>
<reference evidence="19" key="1">
    <citation type="submission" date="2022-11" db="EMBL/GenBank/DDBJ databases">
        <authorList>
            <person name="Petersen C."/>
        </authorList>
    </citation>
    <scope>NUCLEOTIDE SEQUENCE</scope>
    <source>
        <strain evidence="19">IBT 22155</strain>
    </source>
</reference>
<evidence type="ECO:0000256" key="1">
    <source>
        <dbReference type="ARBA" id="ARBA00002772"/>
    </source>
</evidence>
<dbReference type="InterPro" id="IPR038275">
    <property type="entry name" value="Nuf2_N_sf"/>
</dbReference>
<dbReference type="GO" id="GO:0051301">
    <property type="term" value="P:cell division"/>
    <property type="evidence" value="ECO:0007669"/>
    <property type="project" value="UniProtKB-KW"/>
</dbReference>
<keyword evidence="6" id="KW-0158">Chromosome</keyword>
<dbReference type="GO" id="GO:0005634">
    <property type="term" value="C:nucleus"/>
    <property type="evidence" value="ECO:0007669"/>
    <property type="project" value="UniProtKB-SubCell"/>
</dbReference>
<dbReference type="FunFam" id="1.10.418.60:FF:000003">
    <property type="entry name" value="Probable kinetochore protein nuf2"/>
    <property type="match status" value="1"/>
</dbReference>
<name>A0A9W9GIH6_9EURO</name>
<feature type="compositionally biased region" description="Polar residues" evidence="16">
    <location>
        <begin position="12"/>
        <end position="22"/>
    </location>
</feature>
<evidence type="ECO:0000256" key="16">
    <source>
        <dbReference type="SAM" id="MobiDB-lite"/>
    </source>
</evidence>
<keyword evidence="13" id="KW-0137">Centromere</keyword>
<dbReference type="GeneID" id="81409781"/>
<evidence type="ECO:0000256" key="12">
    <source>
        <dbReference type="ARBA" id="ARBA00023306"/>
    </source>
</evidence>
<evidence type="ECO:0000259" key="17">
    <source>
        <dbReference type="Pfam" id="PF03800"/>
    </source>
</evidence>
<dbReference type="Proteomes" id="UP001149079">
    <property type="component" value="Unassembled WGS sequence"/>
</dbReference>
<protein>
    <recommendedName>
        <fullName evidence="5">Probable kinetochore protein NUF2</fullName>
    </recommendedName>
    <alternativeName>
        <fullName evidence="14">Probable kinetochore protein nuf2</fullName>
    </alternativeName>
</protein>
<comment type="function">
    <text evidence="1">Acts as a component of the essential kinetochore-associated NDC80 complex, which is required for chromosome segregation and spindle checkpoint activity.</text>
</comment>
<feature type="domain" description="Kinetochore protein Nuf2 N-terminal" evidence="17">
    <location>
        <begin position="147"/>
        <end position="196"/>
    </location>
</feature>
<organism evidence="19 20">
    <name type="scientific">Penicillium bovifimosum</name>
    <dbReference type="NCBI Taxonomy" id="126998"/>
    <lineage>
        <taxon>Eukaryota</taxon>
        <taxon>Fungi</taxon>
        <taxon>Dikarya</taxon>
        <taxon>Ascomycota</taxon>
        <taxon>Pezizomycotina</taxon>
        <taxon>Eurotiomycetes</taxon>
        <taxon>Eurotiomycetidae</taxon>
        <taxon>Eurotiales</taxon>
        <taxon>Aspergillaceae</taxon>
        <taxon>Penicillium</taxon>
    </lineage>
</organism>
<evidence type="ECO:0000256" key="6">
    <source>
        <dbReference type="ARBA" id="ARBA00022454"/>
    </source>
</evidence>